<dbReference type="InterPro" id="IPR000859">
    <property type="entry name" value="CUB_dom"/>
</dbReference>
<sequence>MHYRKAGQSSLWWCISWYRRKLTSPNYPNPYPHNSYCVWNITVPSGDITLTVTELDVESCSSNEYDFLKIYDLETSQLLARHCGSDSSSLITDGVSSSVKVVFKSDGNSNGNGWVLHWSVKEESEVCGSELAGPEGNLTSPNYPNPYPHNAYCVWNITVPSGDITLTVTELDVESCSSNEYDFLKIYDLETSQLLAHHCGSDSSSLITDGVSSSVKVVFQSDGSSNGNGWVLHWSVRNESEVCGGKLTGTDGNLTSPNYPNPYPHNAYCVWNITVPSGDITLTVTELDVESCSSNEYDFLKIYDLETSQLLARHCGSGSSSIITEGVSSSVKVVFQSDGSVNGNVPSGDITLTVTELDVEGCSSNEYDFLKIYDLETSQLLARHCGTDSSSLITDGVSSSVKVVFQSDGSSNGNGWVLHWSVKEDSEVCGGELAGIEGNLTSPNYPNPYPHNSYCVWNITVPSGDITLTVTELDVESCSSNEYDFLKIYDLETSQLLARHCGSDSSSLITDGVSSSVKVVFQSDGSVNGNGWLLHWSVSTTSTTKLAIPTTSSTTSTAATTISTTVKEDSEVCGGELAGTEGNLTSPNYPNSYPHNAYCVWNITVPSGDITITVTELDVESCSSNEYDFLKIYDLDTYHSVKVVFQSDGSVNGNGWLLHWSVSTTSTTKLAIPTTSPTTSITSPITSTTVKEENEVCSGVLAGTEGNLTSPNYPNPYPHNAYCVWNITVPSGDITLTVTELDVESCSSNEYDFLKIYDLETSQLLARHCGSDSSSIITDGVSSSVKVVFQSDGSVNGNEKQDSQACGGELTGTEGNLTSPNYPNPYPHNAYCVWNITVPSGDITLTVTELDVESCSSNEYDFLKIYDLETSQLLARHCGSDSSSIITDGVSSSVKVVFQSDGSSNGNGWVLHWSVKDESEVCGGELAGPEGNLTSPNYPNPYPHNAYCVWNITVPSGDITLTVTELDVESCSSNDYDFLKIYDLETSQLLAHHCGSDSSSIITDGVSSSVKVVFQSDGSVNGNGWLLHWSVSTTSTTKLAIPTTSSTTSTRATTTSTTVKEESEVCGVELAGPEGNLTSPNYPNPYPHNAYCVWNITVPSGDITITVTELDVESCSSNEYDFLKIYDLETSQLLAHHCGSDSSSIITDGVSSSVKVVFQSDGSVNGNALTSLITVSTTSTTKLAIPTTSSTTSTTLPTTSTTVKEESEVCGGVLAGTEGNLTSPNYPNPYPHNAYCVWNITVPSGDITITVTELDVESCNSNEYDFLKIYDLETSQLLAHHCGSDSSSLITEGVSSSVKAVFQSDGSVNGNGWLLHWSVSTTSTTKLAIPTTSSTTSTTLPTTSTAPTTSTTPSTTSTTPSTTSTTPTTTSTTPSTTSTTPTTASTTPLQKLATTVESTNTAKSQPTLITTAEFPSKASQSSTIASKVGKSTTGLPPEKDPLPQKSLKIKGMFAA</sequence>
<gene>
    <name evidence="8" type="ORF">EB796_011070</name>
</gene>
<evidence type="ECO:0000256" key="4">
    <source>
        <dbReference type="ARBA" id="ARBA00023180"/>
    </source>
</evidence>
<evidence type="ECO:0000256" key="6">
    <source>
        <dbReference type="SAM" id="MobiDB-lite"/>
    </source>
</evidence>
<dbReference type="OrthoDB" id="10063988at2759"/>
<feature type="region of interest" description="Disordered" evidence="6">
    <location>
        <begin position="793"/>
        <end position="816"/>
    </location>
</feature>
<feature type="compositionally biased region" description="Low complexity" evidence="6">
    <location>
        <begin position="1330"/>
        <end position="1389"/>
    </location>
</feature>
<keyword evidence="9" id="KW-1185">Reference proteome</keyword>
<evidence type="ECO:0000256" key="5">
    <source>
        <dbReference type="PROSITE-ProRule" id="PRU00059"/>
    </source>
</evidence>
<dbReference type="PROSITE" id="PS01180">
    <property type="entry name" value="CUB"/>
    <property type="match status" value="11"/>
</dbReference>
<dbReference type="PANTHER" id="PTHR24251">
    <property type="entry name" value="OVOCHYMASE-RELATED"/>
    <property type="match status" value="1"/>
</dbReference>
<evidence type="ECO:0000256" key="1">
    <source>
        <dbReference type="ARBA" id="ARBA00022729"/>
    </source>
</evidence>
<comment type="caution">
    <text evidence="5">Lacks conserved residue(s) required for the propagation of feature annotation.</text>
</comment>
<feature type="domain" description="CUB" evidence="7">
    <location>
        <begin position="429"/>
        <end position="539"/>
    </location>
</feature>
<feature type="domain" description="CUB" evidence="7">
    <location>
        <begin position="127"/>
        <end position="237"/>
    </location>
</feature>
<feature type="compositionally biased region" description="Low complexity" evidence="6">
    <location>
        <begin position="807"/>
        <end position="816"/>
    </location>
</feature>
<feature type="domain" description="CUB" evidence="7">
    <location>
        <begin position="806"/>
        <end position="916"/>
    </location>
</feature>
<dbReference type="FunFam" id="2.60.120.290:FF:000003">
    <property type="entry name" value="Neuropilin"/>
    <property type="match status" value="2"/>
</dbReference>
<dbReference type="SUPFAM" id="SSF49854">
    <property type="entry name" value="Spermadhesin, CUB domain"/>
    <property type="match status" value="11"/>
</dbReference>
<feature type="domain" description="CUB" evidence="7">
    <location>
        <begin position="1210"/>
        <end position="1320"/>
    </location>
</feature>
<feature type="domain" description="CUB" evidence="7">
    <location>
        <begin position="573"/>
        <end position="634"/>
    </location>
</feature>
<organism evidence="8 9">
    <name type="scientific">Bugula neritina</name>
    <name type="common">Brown bryozoan</name>
    <name type="synonym">Sertularia neritina</name>
    <dbReference type="NCBI Taxonomy" id="10212"/>
    <lineage>
        <taxon>Eukaryota</taxon>
        <taxon>Metazoa</taxon>
        <taxon>Spiralia</taxon>
        <taxon>Lophotrochozoa</taxon>
        <taxon>Bryozoa</taxon>
        <taxon>Gymnolaemata</taxon>
        <taxon>Cheilostomatida</taxon>
        <taxon>Flustrina</taxon>
        <taxon>Buguloidea</taxon>
        <taxon>Bugulidae</taxon>
        <taxon>Bugula</taxon>
    </lineage>
</organism>
<evidence type="ECO:0000256" key="2">
    <source>
        <dbReference type="ARBA" id="ARBA00022737"/>
    </source>
</evidence>
<dbReference type="EMBL" id="VXIV02001683">
    <property type="protein sequence ID" value="KAF6030621.1"/>
    <property type="molecule type" value="Genomic_DNA"/>
</dbReference>
<accession>A0A7J7JY47</accession>
<dbReference type="Proteomes" id="UP000593567">
    <property type="component" value="Unassembled WGS sequence"/>
</dbReference>
<keyword evidence="4" id="KW-0325">Glycoprotein</keyword>
<feature type="domain" description="CUB" evidence="7">
    <location>
        <begin position="356"/>
        <end position="423"/>
    </location>
</feature>
<feature type="domain" description="CUB" evidence="7">
    <location>
        <begin position="243"/>
        <end position="355"/>
    </location>
</feature>
<reference evidence="8" key="1">
    <citation type="submission" date="2020-06" db="EMBL/GenBank/DDBJ databases">
        <title>Draft genome of Bugula neritina, a colonial animal packing powerful symbionts and potential medicines.</title>
        <authorList>
            <person name="Rayko M."/>
        </authorList>
    </citation>
    <scope>NUCLEOTIDE SEQUENCE [LARGE SCALE GENOMIC DNA]</scope>
    <source>
        <strain evidence="8">Kwan_BN1</strain>
    </source>
</reference>
<feature type="region of interest" description="Disordered" evidence="6">
    <location>
        <begin position="1414"/>
        <end position="1455"/>
    </location>
</feature>
<dbReference type="PANTHER" id="PTHR24251:SF30">
    <property type="entry name" value="MEMBRANE FRIZZLED-RELATED PROTEIN"/>
    <property type="match status" value="1"/>
</dbReference>
<feature type="region of interest" description="Disordered" evidence="6">
    <location>
        <begin position="1328"/>
        <end position="1389"/>
    </location>
</feature>
<dbReference type="Gene3D" id="2.60.120.290">
    <property type="entry name" value="Spermadhesin, CUB domain"/>
    <property type="match status" value="11"/>
</dbReference>
<keyword evidence="2" id="KW-0677">Repeat</keyword>
<name>A0A7J7JY47_BUGNE</name>
<dbReference type="Pfam" id="PF00431">
    <property type="entry name" value="CUB"/>
    <property type="match status" value="11"/>
</dbReference>
<dbReference type="FunFam" id="2.60.120.290:FF:000005">
    <property type="entry name" value="Procollagen C-endopeptidase enhancer 1"/>
    <property type="match status" value="4"/>
</dbReference>
<keyword evidence="1" id="KW-0732">Signal</keyword>
<feature type="compositionally biased region" description="Polar residues" evidence="6">
    <location>
        <begin position="1417"/>
        <end position="1434"/>
    </location>
</feature>
<proteinExistence type="predicted"/>
<keyword evidence="3" id="KW-1015">Disulfide bond</keyword>
<protein>
    <submittedName>
        <fullName evidence="8">CUBN</fullName>
    </submittedName>
</protein>
<evidence type="ECO:0000256" key="3">
    <source>
        <dbReference type="ARBA" id="ARBA00023157"/>
    </source>
</evidence>
<dbReference type="CDD" id="cd00041">
    <property type="entry name" value="CUB"/>
    <property type="match status" value="10"/>
</dbReference>
<feature type="domain" description="CUB" evidence="7">
    <location>
        <begin position="1066"/>
        <end position="1176"/>
    </location>
</feature>
<comment type="caution">
    <text evidence="8">The sequence shown here is derived from an EMBL/GenBank/DDBJ whole genome shotgun (WGS) entry which is preliminary data.</text>
</comment>
<dbReference type="SMART" id="SM00042">
    <property type="entry name" value="CUB"/>
    <property type="match status" value="10"/>
</dbReference>
<feature type="domain" description="CUB" evidence="7">
    <location>
        <begin position="922"/>
        <end position="1032"/>
    </location>
</feature>
<evidence type="ECO:0000313" key="9">
    <source>
        <dbReference type="Proteomes" id="UP000593567"/>
    </source>
</evidence>
<feature type="domain" description="CUB" evidence="7">
    <location>
        <begin position="22"/>
        <end position="121"/>
    </location>
</feature>
<feature type="domain" description="CUB" evidence="7">
    <location>
        <begin position="697"/>
        <end position="800"/>
    </location>
</feature>
<evidence type="ECO:0000313" key="8">
    <source>
        <dbReference type="EMBL" id="KAF6030621.1"/>
    </source>
</evidence>
<dbReference type="InterPro" id="IPR035914">
    <property type="entry name" value="Sperma_CUB_dom_sf"/>
</dbReference>
<evidence type="ECO:0000259" key="7">
    <source>
        <dbReference type="PROSITE" id="PS01180"/>
    </source>
</evidence>